<evidence type="ECO:0000256" key="8">
    <source>
        <dbReference type="ARBA" id="ARBA00022722"/>
    </source>
</evidence>
<keyword evidence="5 17" id="KW-0808">Transferase</keyword>
<dbReference type="Gene3D" id="1.10.150.20">
    <property type="entry name" value="5' to 3' exonuclease, C-terminal subdomain"/>
    <property type="match status" value="2"/>
</dbReference>
<dbReference type="AlphaFoldDB" id="U5N8L7"/>
<dbReference type="Pfam" id="PF02739">
    <property type="entry name" value="5_3_exonuc_N"/>
    <property type="match status" value="1"/>
</dbReference>
<dbReference type="CDD" id="cd06139">
    <property type="entry name" value="DNA_polA_I_Ecoli_like_exo"/>
    <property type="match status" value="1"/>
</dbReference>
<dbReference type="InterPro" id="IPR001098">
    <property type="entry name" value="DNA-dir_DNA_pol_A_palm_dom"/>
</dbReference>
<dbReference type="InterPro" id="IPR020046">
    <property type="entry name" value="5-3_exonucl_a-hlix_arch_N"/>
</dbReference>
<feature type="compositionally biased region" description="Polar residues" evidence="18">
    <location>
        <begin position="363"/>
        <end position="375"/>
    </location>
</feature>
<dbReference type="GO" id="GO:0003887">
    <property type="term" value="F:DNA-directed DNA polymerase activity"/>
    <property type="evidence" value="ECO:0007669"/>
    <property type="project" value="UniProtKB-UniRule"/>
</dbReference>
<feature type="region of interest" description="Disordered" evidence="18">
    <location>
        <begin position="322"/>
        <end position="385"/>
    </location>
</feature>
<dbReference type="PATRIC" id="fig|946483.4.peg.1680"/>
<evidence type="ECO:0000259" key="19">
    <source>
        <dbReference type="SMART" id="SM00474"/>
    </source>
</evidence>
<gene>
    <name evidence="17 22" type="primary">polA</name>
    <name evidence="22" type="ORF">Cenrod_1662</name>
</gene>
<dbReference type="InterPro" id="IPR029060">
    <property type="entry name" value="PIN-like_dom_sf"/>
</dbReference>
<keyword evidence="8" id="KW-0540">Nuclease</keyword>
<proteinExistence type="inferred from homology"/>
<dbReference type="RefSeq" id="WP_022773761.1">
    <property type="nucleotide sequence ID" value="NC_022576.1"/>
</dbReference>
<dbReference type="HOGENOM" id="CLU_004675_0_0_4"/>
<dbReference type="FunFam" id="1.10.150.20:FF:000002">
    <property type="entry name" value="DNA polymerase I"/>
    <property type="match status" value="1"/>
</dbReference>
<evidence type="ECO:0000256" key="18">
    <source>
        <dbReference type="SAM" id="MobiDB-lite"/>
    </source>
</evidence>
<keyword evidence="23" id="KW-1185">Reference proteome</keyword>
<dbReference type="CDD" id="cd09859">
    <property type="entry name" value="PIN_53EXO"/>
    <property type="match status" value="1"/>
</dbReference>
<dbReference type="OrthoDB" id="9806424at2"/>
<evidence type="ECO:0000256" key="15">
    <source>
        <dbReference type="ARBA" id="ARBA00049244"/>
    </source>
</evidence>
<dbReference type="SMART" id="SM00279">
    <property type="entry name" value="HhH2"/>
    <property type="match status" value="1"/>
</dbReference>
<dbReference type="GO" id="GO:0008409">
    <property type="term" value="F:5'-3' exonuclease activity"/>
    <property type="evidence" value="ECO:0007669"/>
    <property type="project" value="UniProtKB-UniRule"/>
</dbReference>
<evidence type="ECO:0000256" key="13">
    <source>
        <dbReference type="ARBA" id="ARBA00023125"/>
    </source>
</evidence>
<dbReference type="NCBIfam" id="TIGR00593">
    <property type="entry name" value="pola"/>
    <property type="match status" value="1"/>
</dbReference>
<dbReference type="STRING" id="946483.Cenrod_1662"/>
<dbReference type="NCBIfam" id="NF004397">
    <property type="entry name" value="PRK05755.1"/>
    <property type="match status" value="1"/>
</dbReference>
<dbReference type="eggNOG" id="COG0749">
    <property type="taxonomic scope" value="Bacteria"/>
</dbReference>
<keyword evidence="14 17" id="KW-0234">DNA repair</keyword>
<dbReference type="PRINTS" id="PR00868">
    <property type="entry name" value="DNAPOLI"/>
</dbReference>
<dbReference type="SUPFAM" id="SSF56672">
    <property type="entry name" value="DNA/RNA polymerases"/>
    <property type="match status" value="1"/>
</dbReference>
<evidence type="ECO:0000256" key="11">
    <source>
        <dbReference type="ARBA" id="ARBA00022839"/>
    </source>
</evidence>
<evidence type="ECO:0000256" key="12">
    <source>
        <dbReference type="ARBA" id="ARBA00022932"/>
    </source>
</evidence>
<feature type="domain" description="DNA-directed DNA polymerase family A palm" evidence="21">
    <location>
        <begin position="741"/>
        <end position="947"/>
    </location>
</feature>
<dbReference type="InterPro" id="IPR002421">
    <property type="entry name" value="5-3_exonuclease"/>
</dbReference>
<name>U5N8L7_9BURK</name>
<evidence type="ECO:0000259" key="20">
    <source>
        <dbReference type="SMART" id="SM00475"/>
    </source>
</evidence>
<keyword evidence="10 17" id="KW-0378">Hydrolase</keyword>
<sequence>MVAVHTLSSSRPAHPVVLLVDGSSYLYRAYYAMPDLRAIPGDPASPPTGAICGMIQMLLRLRKDVPCTHAVCIFDAPGPTFRDAIYPAYKAQRSPMPEALREQIDPIHEVVELLGWKVLQVPGVEADDVIGTLAAAAQGRGACEGHDGQAKPVEREGRDVLISSWDKDLAQLVDEHVTIVDTLQGKRRDIAGVTAEFGVPPQQMRDYQVLVGDAVDNVPGVPKVGPKTAVKWLREYGSLEGILDNAHAIPGAVGQNLRESLGWIPTARELVTIRTDCDLREWIPGFPDLGVLAVSPVRIPELADFARRYGVRTVLRDLLAPSPARRGTMGAGSGAGMGTSRERDLFDDAPPAGNAASAGANPQPTQEPSPASTPGTPDAPNAPDNRYETILDWATFDAWMERIAAADLVAVDTETTSLDAMSARLVGISFATAPGHAAYIPLAHQHPDTPAQLPIDTVLQRLRGWLEDPTRPKLGQHTKYDWHVFANHGIAVQGYVHDTMLQSYVLEVHEPHNLESLARRHLDKVGISYQELCGKGASQIGFDQVELTRAAQYSCEDSDLTWGVHAVLWPRIRDDERLRGIYELEIASSEALCRIERNGVCIDAALLGRQSVELGERIASLERQAHEQAGQVFNLQSPKQIAEIFFVRLGLPVVKKTPTGTPSTDDEVLHKLAQDYPLPATILEHRSLSKLKGTYTDKLPTLVRADTGRVHTHYAQAVTATGRLSSIEPNLQNIPVRTPEGRRIREAFIAPPGCAIASADYSQIELRIMAHLSGDAALLLAFHDGMDVHRATAAEIFGIGTAQVTPEQRRCAKVINFGLIYGMGAFGLAKSLGIDQTAARNYIDRYFDRYPGVRAYMDHTRELARRQGYVETVFGRRLYLPEIHAPQAARRAAAERAAINAPMQGTAADLIKRSMIAVQRDIDAQRLGTKIVMQVHDELVFEVHDAEVAWVRTEVPRLMAAVAQLQVPLLAEVGVGRNWEEAH</sequence>
<dbReference type="PANTHER" id="PTHR10133:SF27">
    <property type="entry name" value="DNA POLYMERASE NU"/>
    <property type="match status" value="1"/>
</dbReference>
<evidence type="ECO:0000256" key="16">
    <source>
        <dbReference type="NCBIfam" id="TIGR00593"/>
    </source>
</evidence>
<feature type="compositionally biased region" description="Low complexity" evidence="18">
    <location>
        <begin position="349"/>
        <end position="362"/>
    </location>
</feature>
<evidence type="ECO:0000256" key="17">
    <source>
        <dbReference type="RuleBase" id="RU004460"/>
    </source>
</evidence>
<evidence type="ECO:0000256" key="5">
    <source>
        <dbReference type="ARBA" id="ARBA00022679"/>
    </source>
</evidence>
<dbReference type="Pfam" id="PF00476">
    <property type="entry name" value="DNA_pol_A"/>
    <property type="match status" value="1"/>
</dbReference>
<evidence type="ECO:0000256" key="10">
    <source>
        <dbReference type="ARBA" id="ARBA00022801"/>
    </source>
</evidence>
<dbReference type="SMART" id="SM00482">
    <property type="entry name" value="POLAc"/>
    <property type="match status" value="1"/>
</dbReference>
<evidence type="ECO:0000256" key="7">
    <source>
        <dbReference type="ARBA" id="ARBA00022705"/>
    </source>
</evidence>
<dbReference type="InterPro" id="IPR018320">
    <property type="entry name" value="DNA_polymerase_1"/>
</dbReference>
<dbReference type="InterPro" id="IPR036397">
    <property type="entry name" value="RNaseH_sf"/>
</dbReference>
<keyword evidence="6 17" id="KW-0548">Nucleotidyltransferase</keyword>
<dbReference type="CDD" id="cd09898">
    <property type="entry name" value="H3TH_53EXO"/>
    <property type="match status" value="1"/>
</dbReference>
<dbReference type="SUPFAM" id="SSF47807">
    <property type="entry name" value="5' to 3' exonuclease, C-terminal subdomain"/>
    <property type="match status" value="1"/>
</dbReference>
<dbReference type="FunFam" id="1.10.150.20:FF:000003">
    <property type="entry name" value="DNA polymerase I"/>
    <property type="match status" value="1"/>
</dbReference>
<keyword evidence="12 17" id="KW-0239">DNA-directed DNA polymerase</keyword>
<dbReference type="Proteomes" id="UP000017184">
    <property type="component" value="Chromosome"/>
</dbReference>
<feature type="domain" description="5'-3' exonuclease" evidence="20">
    <location>
        <begin position="13"/>
        <end position="295"/>
    </location>
</feature>
<protein>
    <recommendedName>
        <fullName evidence="4 16">DNA polymerase I</fullName>
        <ecNumber evidence="3 16">2.7.7.7</ecNumber>
    </recommendedName>
</protein>
<dbReference type="InterPro" id="IPR019760">
    <property type="entry name" value="DNA-dir_DNA_pol_A_CS"/>
</dbReference>
<dbReference type="EC" id="2.7.7.7" evidence="3 16"/>
<dbReference type="InterPro" id="IPR043502">
    <property type="entry name" value="DNA/RNA_pol_sf"/>
</dbReference>
<reference evidence="22 23" key="1">
    <citation type="journal article" date="2013" name="Genome Biol.">
        <title>Genomic analysis reveals key aspects of prokaryotic symbiosis in the phototrophic consortium "Chlorochromatium aggregatum".</title>
        <authorList>
            <person name="Liu Z."/>
            <person name="Muller J."/>
            <person name="Li T."/>
            <person name="Alvey R.M."/>
            <person name="Vogl K."/>
            <person name="Frigaard N.U."/>
            <person name="Rockwell N.C."/>
            <person name="Boyd E.S."/>
            <person name="Tomsho L.P."/>
            <person name="Schuster S.C."/>
            <person name="Henke P."/>
            <person name="Rohde M."/>
            <person name="Overmann J."/>
            <person name="Bryant D.A."/>
        </authorList>
    </citation>
    <scope>NUCLEOTIDE SEQUENCE [LARGE SCALE GENOMIC DNA]</scope>
    <source>
        <strain evidence="22">CR</strain>
    </source>
</reference>
<dbReference type="Gene3D" id="1.20.1060.10">
    <property type="entry name" value="Taq DNA Polymerase, Chain T, domain 4"/>
    <property type="match status" value="1"/>
</dbReference>
<evidence type="ECO:0000256" key="6">
    <source>
        <dbReference type="ARBA" id="ARBA00022695"/>
    </source>
</evidence>
<keyword evidence="7 17" id="KW-0235">DNA replication</keyword>
<dbReference type="GO" id="GO:0006261">
    <property type="term" value="P:DNA-templated DNA replication"/>
    <property type="evidence" value="ECO:0007669"/>
    <property type="project" value="UniProtKB-UniRule"/>
</dbReference>
<dbReference type="InterPro" id="IPR002298">
    <property type="entry name" value="DNA_polymerase_A"/>
</dbReference>
<dbReference type="InterPro" id="IPR020045">
    <property type="entry name" value="DNA_polI_H3TH"/>
</dbReference>
<dbReference type="InterPro" id="IPR036279">
    <property type="entry name" value="5-3_exonuclease_C_sf"/>
</dbReference>
<comment type="subunit">
    <text evidence="2">Single-chain monomer with multiple functions.</text>
</comment>
<dbReference type="SUPFAM" id="SSF53098">
    <property type="entry name" value="Ribonuclease H-like"/>
    <property type="match status" value="1"/>
</dbReference>
<dbReference type="SUPFAM" id="SSF88723">
    <property type="entry name" value="PIN domain-like"/>
    <property type="match status" value="1"/>
</dbReference>
<dbReference type="Pfam" id="PF01367">
    <property type="entry name" value="5_3_exonuc"/>
    <property type="match status" value="1"/>
</dbReference>
<evidence type="ECO:0000313" key="23">
    <source>
        <dbReference type="Proteomes" id="UP000017184"/>
    </source>
</evidence>
<dbReference type="Gene3D" id="3.40.50.1010">
    <property type="entry name" value="5'-nuclease"/>
    <property type="match status" value="1"/>
</dbReference>
<evidence type="ECO:0000256" key="14">
    <source>
        <dbReference type="ARBA" id="ARBA00023204"/>
    </source>
</evidence>
<dbReference type="Gene3D" id="3.30.420.10">
    <property type="entry name" value="Ribonuclease H-like superfamily/Ribonuclease H"/>
    <property type="match status" value="1"/>
</dbReference>
<dbReference type="GO" id="GO:0006302">
    <property type="term" value="P:double-strand break repair"/>
    <property type="evidence" value="ECO:0007669"/>
    <property type="project" value="TreeGrafter"/>
</dbReference>
<dbReference type="FunFam" id="1.20.1060.10:FF:000001">
    <property type="entry name" value="DNA polymerase I"/>
    <property type="match status" value="1"/>
</dbReference>
<dbReference type="GO" id="GO:0003677">
    <property type="term" value="F:DNA binding"/>
    <property type="evidence" value="ECO:0007669"/>
    <property type="project" value="UniProtKB-UniRule"/>
</dbReference>
<dbReference type="InterPro" id="IPR008918">
    <property type="entry name" value="HhH2"/>
</dbReference>
<dbReference type="InterPro" id="IPR002562">
    <property type="entry name" value="3'-5'_exonuclease_dom"/>
</dbReference>
<dbReference type="SMART" id="SM00475">
    <property type="entry name" value="53EXOc"/>
    <property type="match status" value="1"/>
</dbReference>
<dbReference type="GO" id="GO:0008408">
    <property type="term" value="F:3'-5' exonuclease activity"/>
    <property type="evidence" value="ECO:0007669"/>
    <property type="project" value="UniProtKB-UniRule"/>
</dbReference>
<dbReference type="InterPro" id="IPR012337">
    <property type="entry name" value="RNaseH-like_sf"/>
</dbReference>
<keyword evidence="11 17" id="KW-0269">Exonuclease</keyword>
<evidence type="ECO:0000256" key="3">
    <source>
        <dbReference type="ARBA" id="ARBA00012417"/>
    </source>
</evidence>
<comment type="similarity">
    <text evidence="1 17">Belongs to the DNA polymerase type-A family.</text>
</comment>
<comment type="catalytic activity">
    <reaction evidence="15 17">
        <text>DNA(n) + a 2'-deoxyribonucleoside 5'-triphosphate = DNA(n+1) + diphosphate</text>
        <dbReference type="Rhea" id="RHEA:22508"/>
        <dbReference type="Rhea" id="RHEA-COMP:17339"/>
        <dbReference type="Rhea" id="RHEA-COMP:17340"/>
        <dbReference type="ChEBI" id="CHEBI:33019"/>
        <dbReference type="ChEBI" id="CHEBI:61560"/>
        <dbReference type="ChEBI" id="CHEBI:173112"/>
        <dbReference type="EC" id="2.7.7.7"/>
    </reaction>
</comment>
<evidence type="ECO:0000259" key="21">
    <source>
        <dbReference type="SMART" id="SM00482"/>
    </source>
</evidence>
<evidence type="ECO:0000256" key="4">
    <source>
        <dbReference type="ARBA" id="ARBA00020311"/>
    </source>
</evidence>
<dbReference type="SMART" id="SM00474">
    <property type="entry name" value="35EXOc"/>
    <property type="match status" value="1"/>
</dbReference>
<dbReference type="EMBL" id="CP004885">
    <property type="protein sequence ID" value="AGX87747.1"/>
    <property type="molecule type" value="Genomic_DNA"/>
</dbReference>
<dbReference type="eggNOG" id="COG0258">
    <property type="taxonomic scope" value="Bacteria"/>
</dbReference>
<dbReference type="PROSITE" id="PS00447">
    <property type="entry name" value="DNA_POLYMERASE_A"/>
    <property type="match status" value="1"/>
</dbReference>
<keyword evidence="9 17" id="KW-0227">DNA damage</keyword>
<comment type="function">
    <text evidence="17">In addition to polymerase activity, this DNA polymerase exhibits 3'-5' and 5'-3' exonuclease activity.</text>
</comment>
<evidence type="ECO:0000313" key="22">
    <source>
        <dbReference type="EMBL" id="AGX87747.1"/>
    </source>
</evidence>
<evidence type="ECO:0000256" key="2">
    <source>
        <dbReference type="ARBA" id="ARBA00011541"/>
    </source>
</evidence>
<dbReference type="KEGG" id="cbx:Cenrod_1662"/>
<dbReference type="Pfam" id="PF01612">
    <property type="entry name" value="DNA_pol_A_exo1"/>
    <property type="match status" value="1"/>
</dbReference>
<feature type="domain" description="3'-5' exonuclease" evidence="19">
    <location>
        <begin position="387"/>
        <end position="573"/>
    </location>
</feature>
<dbReference type="CDD" id="cd08637">
    <property type="entry name" value="DNA_pol_A_pol_I_C"/>
    <property type="match status" value="1"/>
</dbReference>
<evidence type="ECO:0000256" key="9">
    <source>
        <dbReference type="ARBA" id="ARBA00022763"/>
    </source>
</evidence>
<dbReference type="PANTHER" id="PTHR10133">
    <property type="entry name" value="DNA POLYMERASE I"/>
    <property type="match status" value="1"/>
</dbReference>
<accession>U5N8L7</accession>
<organism evidence="22 23">
    <name type="scientific">Candidatus Symbiobacter mobilis CR</name>
    <dbReference type="NCBI Taxonomy" id="946483"/>
    <lineage>
        <taxon>Bacteria</taxon>
        <taxon>Pseudomonadati</taxon>
        <taxon>Pseudomonadota</taxon>
        <taxon>Betaproteobacteria</taxon>
        <taxon>Burkholderiales</taxon>
        <taxon>Comamonadaceae</taxon>
    </lineage>
</organism>
<evidence type="ECO:0000256" key="1">
    <source>
        <dbReference type="ARBA" id="ARBA00007705"/>
    </source>
</evidence>
<dbReference type="Gene3D" id="3.30.70.370">
    <property type="match status" value="1"/>
</dbReference>
<keyword evidence="13 17" id="KW-0238">DNA-binding</keyword>